<dbReference type="AlphaFoldDB" id="A0A3N6Q1T2"/>
<comment type="cofactor">
    <cofactor evidence="1">
        <name>Zn(2+)</name>
        <dbReference type="ChEBI" id="CHEBI:29105"/>
    </cofactor>
</comment>
<dbReference type="Gene3D" id="3.40.50.10310">
    <property type="entry name" value="Creatininase"/>
    <property type="match status" value="1"/>
</dbReference>
<evidence type="ECO:0000256" key="4">
    <source>
        <dbReference type="ARBA" id="ARBA00022833"/>
    </source>
</evidence>
<dbReference type="OrthoDB" id="9801445at2"/>
<dbReference type="PANTHER" id="PTHR35005">
    <property type="entry name" value="3-DEHYDRO-SCYLLO-INOSOSE HYDROLASE"/>
    <property type="match status" value="1"/>
</dbReference>
<dbReference type="GO" id="GO:0016811">
    <property type="term" value="F:hydrolase activity, acting on carbon-nitrogen (but not peptide) bonds, in linear amides"/>
    <property type="evidence" value="ECO:0007669"/>
    <property type="project" value="TreeGrafter"/>
</dbReference>
<protein>
    <submittedName>
        <fullName evidence="7">Creatininase family protein</fullName>
    </submittedName>
</protein>
<sequence length="290" mass="32777">MMHNFIPPERFFPYLTWQDIETMPNKENVVIIQPVGSIEQHGFHLPIIVDSAIATFITGKALAKLDSNIPAYALPTQYYGKSNEHWHFPGTITLTAQTLMAVLTEMAESIYRSGFRKLVFLNAHGGQPQVIEIVARDLHQKYEDFLLFPLFAWRIPHPSKELFTPKEMELGIHAGDGETSMMLSILPDMVKMDKAVTEYPQDLPEDSMLSMEGQLPFAWLTQELSCSGVLGDAKVATKEKGDRLIEAFTDGWVQVIQDVYKFRQPKQIAEESGGLSQESGERKDLNSINF</sequence>
<dbReference type="InterPro" id="IPR024087">
    <property type="entry name" value="Creatininase-like_sf"/>
</dbReference>
<keyword evidence="8" id="KW-1185">Reference proteome</keyword>
<dbReference type="SUPFAM" id="SSF102215">
    <property type="entry name" value="Creatininase"/>
    <property type="match status" value="1"/>
</dbReference>
<evidence type="ECO:0000256" key="2">
    <source>
        <dbReference type="ARBA" id="ARBA00022723"/>
    </source>
</evidence>
<dbReference type="PANTHER" id="PTHR35005:SF1">
    <property type="entry name" value="2-AMINO-5-FORMYLAMINO-6-RIBOSYLAMINOPYRIMIDIN-4(3H)-ONE 5'-MONOPHOSPHATE DEFORMYLASE"/>
    <property type="match status" value="1"/>
</dbReference>
<reference evidence="7 8" key="1">
    <citation type="journal article" date="2018" name="ACS Chem. Biol.">
        <title>Ketoreductase domain dysfunction expands chemodiversity: malyngamide biosynthesis in the cyanobacterium Okeania hirsuta.</title>
        <authorList>
            <person name="Moss N.A."/>
            <person name="Leao T."/>
            <person name="Rankin M."/>
            <person name="McCullough T.M."/>
            <person name="Qu P."/>
            <person name="Korobeynikov A."/>
            <person name="Smith J.L."/>
            <person name="Gerwick L."/>
            <person name="Gerwick W.H."/>
        </authorList>
    </citation>
    <scope>NUCLEOTIDE SEQUENCE [LARGE SCALE GENOMIC DNA]</scope>
    <source>
        <strain evidence="7 8">PAB10Feb10-1</strain>
    </source>
</reference>
<feature type="compositionally biased region" description="Basic and acidic residues" evidence="6">
    <location>
        <begin position="279"/>
        <end position="290"/>
    </location>
</feature>
<dbReference type="Proteomes" id="UP000269154">
    <property type="component" value="Unassembled WGS sequence"/>
</dbReference>
<evidence type="ECO:0000256" key="1">
    <source>
        <dbReference type="ARBA" id="ARBA00001947"/>
    </source>
</evidence>
<name>A0A3N6Q1T2_9CYAN</name>
<evidence type="ECO:0000256" key="5">
    <source>
        <dbReference type="ARBA" id="ARBA00024029"/>
    </source>
</evidence>
<keyword evidence="4" id="KW-0862">Zinc</keyword>
<evidence type="ECO:0000313" key="8">
    <source>
        <dbReference type="Proteomes" id="UP000269154"/>
    </source>
</evidence>
<gene>
    <name evidence="7" type="ORF">D5R40_03525</name>
</gene>
<evidence type="ECO:0000313" key="7">
    <source>
        <dbReference type="EMBL" id="RQH53564.1"/>
    </source>
</evidence>
<dbReference type="InterPro" id="IPR003785">
    <property type="entry name" value="Creatininase/forma_Hydrolase"/>
</dbReference>
<comment type="caution">
    <text evidence="7">The sequence shown here is derived from an EMBL/GenBank/DDBJ whole genome shotgun (WGS) entry which is preliminary data.</text>
</comment>
<dbReference type="GO" id="GO:0046872">
    <property type="term" value="F:metal ion binding"/>
    <property type="evidence" value="ECO:0007669"/>
    <property type="project" value="UniProtKB-KW"/>
</dbReference>
<feature type="region of interest" description="Disordered" evidence="6">
    <location>
        <begin position="270"/>
        <end position="290"/>
    </location>
</feature>
<dbReference type="Pfam" id="PF02633">
    <property type="entry name" value="Creatininase"/>
    <property type="match status" value="1"/>
</dbReference>
<keyword evidence="3" id="KW-0378">Hydrolase</keyword>
<accession>A0A3N6Q1T2</accession>
<dbReference type="GO" id="GO:0009231">
    <property type="term" value="P:riboflavin biosynthetic process"/>
    <property type="evidence" value="ECO:0007669"/>
    <property type="project" value="TreeGrafter"/>
</dbReference>
<evidence type="ECO:0000256" key="3">
    <source>
        <dbReference type="ARBA" id="ARBA00022801"/>
    </source>
</evidence>
<dbReference type="EMBL" id="RCBY01000011">
    <property type="protein sequence ID" value="RQH53564.1"/>
    <property type="molecule type" value="Genomic_DNA"/>
</dbReference>
<comment type="similarity">
    <text evidence="5">Belongs to the creatininase superfamily.</text>
</comment>
<keyword evidence="2" id="KW-0479">Metal-binding</keyword>
<organism evidence="7 8">
    <name type="scientific">Okeania hirsuta</name>
    <dbReference type="NCBI Taxonomy" id="1458930"/>
    <lineage>
        <taxon>Bacteria</taxon>
        <taxon>Bacillati</taxon>
        <taxon>Cyanobacteriota</taxon>
        <taxon>Cyanophyceae</taxon>
        <taxon>Oscillatoriophycideae</taxon>
        <taxon>Oscillatoriales</taxon>
        <taxon>Microcoleaceae</taxon>
        <taxon>Okeania</taxon>
    </lineage>
</organism>
<evidence type="ECO:0000256" key="6">
    <source>
        <dbReference type="SAM" id="MobiDB-lite"/>
    </source>
</evidence>
<proteinExistence type="inferred from homology"/>